<keyword evidence="2" id="KW-1185">Reference proteome</keyword>
<accession>A0A1B0B534</accession>
<dbReference type="EMBL" id="JXJN01008595">
    <property type="status" value="NOT_ANNOTATED_CDS"/>
    <property type="molecule type" value="Genomic_DNA"/>
</dbReference>
<evidence type="ECO:0000313" key="2">
    <source>
        <dbReference type="Proteomes" id="UP000092460"/>
    </source>
</evidence>
<reference evidence="2" key="1">
    <citation type="submission" date="2015-01" db="EMBL/GenBank/DDBJ databases">
        <authorList>
            <person name="Aksoy S."/>
            <person name="Warren W."/>
            <person name="Wilson R.K."/>
        </authorList>
    </citation>
    <scope>NUCLEOTIDE SEQUENCE [LARGE SCALE GENOMIC DNA]</scope>
    <source>
        <strain evidence="2">IAEA</strain>
    </source>
</reference>
<dbReference type="Proteomes" id="UP000092460">
    <property type="component" value="Unassembled WGS sequence"/>
</dbReference>
<name>A0A1B0B534_9MUSC</name>
<protein>
    <submittedName>
        <fullName evidence="1">Uncharacterized protein</fullName>
    </submittedName>
</protein>
<dbReference type="VEuPathDB" id="VectorBase:GPPI019178"/>
<evidence type="ECO:0000313" key="1">
    <source>
        <dbReference type="EnsemblMetazoa" id="GPPI019178-PA"/>
    </source>
</evidence>
<reference evidence="1" key="2">
    <citation type="submission" date="2020-05" db="UniProtKB">
        <authorList>
            <consortium name="EnsemblMetazoa"/>
        </authorList>
    </citation>
    <scope>IDENTIFICATION</scope>
    <source>
        <strain evidence="1">IAEA</strain>
    </source>
</reference>
<sequence>MDWTCIQVYQPASLPMRVVCCCYLSTLTAVVGAIALQSVTGWIHDRLEWFPKQSEFEIKLAFELEGEEKYIKNYISLQFELHDMRIWATPLTTNERLFAGKVLE</sequence>
<dbReference type="EnsemblMetazoa" id="GPPI019178-RA">
    <property type="protein sequence ID" value="GPPI019178-PA"/>
    <property type="gene ID" value="GPPI019178"/>
</dbReference>
<organism evidence="1 2">
    <name type="scientific">Glossina palpalis gambiensis</name>
    <dbReference type="NCBI Taxonomy" id="67801"/>
    <lineage>
        <taxon>Eukaryota</taxon>
        <taxon>Metazoa</taxon>
        <taxon>Ecdysozoa</taxon>
        <taxon>Arthropoda</taxon>
        <taxon>Hexapoda</taxon>
        <taxon>Insecta</taxon>
        <taxon>Pterygota</taxon>
        <taxon>Neoptera</taxon>
        <taxon>Endopterygota</taxon>
        <taxon>Diptera</taxon>
        <taxon>Brachycera</taxon>
        <taxon>Muscomorpha</taxon>
        <taxon>Hippoboscoidea</taxon>
        <taxon>Glossinidae</taxon>
        <taxon>Glossina</taxon>
    </lineage>
</organism>
<proteinExistence type="predicted"/>
<dbReference type="AlphaFoldDB" id="A0A1B0B534"/>